<dbReference type="GO" id="GO:0005737">
    <property type="term" value="C:cytoplasm"/>
    <property type="evidence" value="ECO:0007669"/>
    <property type="project" value="TreeGrafter"/>
</dbReference>
<dbReference type="PANTHER" id="PTHR13812">
    <property type="entry name" value="KETIMINE REDUCTASE MU-CRYSTALLIN"/>
    <property type="match status" value="1"/>
</dbReference>
<dbReference type="FunFam" id="3.40.50.720:FF:000577">
    <property type="entry name" value="Proline utilization protein PrnX, putative"/>
    <property type="match status" value="1"/>
</dbReference>
<dbReference type="STRING" id="1531966.A0A0A1T7Z7"/>
<gene>
    <name evidence="3" type="ORF">VHEMI06675</name>
</gene>
<keyword evidence="4" id="KW-1185">Reference proteome</keyword>
<dbReference type="SUPFAM" id="SSF51735">
    <property type="entry name" value="NAD(P)-binding Rossmann-fold domains"/>
    <property type="match status" value="1"/>
</dbReference>
<evidence type="ECO:0000313" key="4">
    <source>
        <dbReference type="Proteomes" id="UP000039046"/>
    </source>
</evidence>
<name>A0A0A1T7Z7_9HYPO</name>
<proteinExistence type="inferred from homology"/>
<dbReference type="Proteomes" id="UP000039046">
    <property type="component" value="Unassembled WGS sequence"/>
</dbReference>
<organism evidence="3 4">
    <name type="scientific">[Torrubiella] hemipterigena</name>
    <dbReference type="NCBI Taxonomy" id="1531966"/>
    <lineage>
        <taxon>Eukaryota</taxon>
        <taxon>Fungi</taxon>
        <taxon>Dikarya</taxon>
        <taxon>Ascomycota</taxon>
        <taxon>Pezizomycotina</taxon>
        <taxon>Sordariomycetes</taxon>
        <taxon>Hypocreomycetidae</taxon>
        <taxon>Hypocreales</taxon>
        <taxon>Clavicipitaceae</taxon>
        <taxon>Clavicipitaceae incertae sedis</taxon>
        <taxon>'Torrubiella' clade</taxon>
    </lineage>
</organism>
<dbReference type="Gene3D" id="3.40.50.720">
    <property type="entry name" value="NAD(P)-binding Rossmann-like Domain"/>
    <property type="match status" value="1"/>
</dbReference>
<sequence>MTLTVLSDTQVADILETLNLDELEEFRHVLASGLHEFSTNAQADQDGAFQQPHRITTCHPGTKATTLYMPSCGPDGMGCKVVSLTTSKDTQDPSVKPISPTGVVNLFSPDGSPLGLVHASTLTAFRTALGSACLLSRRNHVKTITVFGSGMQAYWHVRLALMMRGSSIKNVHIINHRFSDSAGEIMKKFTIIPADVKKREGWFGTKFAILTPSFHEYDRLLKEHLRASDVIYCCTPSRQDLFDGSILTNTEGRKKGRLIVAVGSFTPEMRELPEGLLLQAVKRHDKSHRHFHKHAEEGGAIIVDTLEGVLQEAGEIITAKIPATSLVELGELVMLRRLAIEESETESIAESESEQLSIKDGASSMSSVYGSSGHPSRPSSPSGSHTSSGHKSSFHLPFRSSSHTSSEQSDKKSHEDTLCRWLRDGNVIYKSVGLGLMDLVVGMHLVKVAREKNMGTQVPDF</sequence>
<dbReference type="InterPro" id="IPR036291">
    <property type="entry name" value="NAD(P)-bd_dom_sf"/>
</dbReference>
<dbReference type="Pfam" id="PF02423">
    <property type="entry name" value="OCD_Mu_crystall"/>
    <property type="match status" value="1"/>
</dbReference>
<feature type="compositionally biased region" description="Low complexity" evidence="2">
    <location>
        <begin position="361"/>
        <end position="391"/>
    </location>
</feature>
<dbReference type="InterPro" id="IPR003462">
    <property type="entry name" value="ODC_Mu_crystall"/>
</dbReference>
<dbReference type="EMBL" id="CDHN01000003">
    <property type="protein sequence ID" value="CEJ90924.1"/>
    <property type="molecule type" value="Genomic_DNA"/>
</dbReference>
<dbReference type="HOGENOM" id="CLU_042088_0_1_1"/>
<comment type="similarity">
    <text evidence="1">Belongs to the ornithine cyclodeaminase/mu-crystallin family.</text>
</comment>
<feature type="region of interest" description="Disordered" evidence="2">
    <location>
        <begin position="343"/>
        <end position="416"/>
    </location>
</feature>
<dbReference type="AlphaFoldDB" id="A0A0A1T7Z7"/>
<dbReference type="OrthoDB" id="41492at2759"/>
<protein>
    <submittedName>
        <fullName evidence="3">Putative NAD(P)-binding domain protein</fullName>
    </submittedName>
</protein>
<evidence type="ECO:0000313" key="3">
    <source>
        <dbReference type="EMBL" id="CEJ90924.1"/>
    </source>
</evidence>
<evidence type="ECO:0000256" key="2">
    <source>
        <dbReference type="SAM" id="MobiDB-lite"/>
    </source>
</evidence>
<reference evidence="3 4" key="1">
    <citation type="journal article" date="2015" name="Genome Announc.">
        <title>Draft Genome Sequence and Gene Annotation of the Entomopathogenic Fungus Verticillium hemipterigenum.</title>
        <authorList>
            <person name="Horn F."/>
            <person name="Habel A."/>
            <person name="Scharf D.H."/>
            <person name="Dworschak J."/>
            <person name="Brakhage A.A."/>
            <person name="Guthke R."/>
            <person name="Hertweck C."/>
            <person name="Linde J."/>
        </authorList>
    </citation>
    <scope>NUCLEOTIDE SEQUENCE [LARGE SCALE GENOMIC DNA]</scope>
</reference>
<accession>A0A0A1T7Z7</accession>
<dbReference type="PANTHER" id="PTHR13812:SF19">
    <property type="entry name" value="KETIMINE REDUCTASE MU-CRYSTALLIN"/>
    <property type="match status" value="1"/>
</dbReference>
<feature type="compositionally biased region" description="Acidic residues" evidence="2">
    <location>
        <begin position="343"/>
        <end position="353"/>
    </location>
</feature>
<evidence type="ECO:0000256" key="1">
    <source>
        <dbReference type="ARBA" id="ARBA00008903"/>
    </source>
</evidence>